<protein>
    <recommendedName>
        <fullName evidence="2">VWFA domain-containing protein</fullName>
    </recommendedName>
</protein>
<feature type="domain" description="VWFA" evidence="2">
    <location>
        <begin position="96"/>
        <end position="273"/>
    </location>
</feature>
<keyword evidence="1" id="KW-0472">Membrane</keyword>
<dbReference type="SMART" id="SM00327">
    <property type="entry name" value="VWA"/>
    <property type="match status" value="1"/>
</dbReference>
<comment type="caution">
    <text evidence="3">The sequence shown here is derived from an EMBL/GenBank/DDBJ whole genome shotgun (WGS) entry which is preliminary data.</text>
</comment>
<dbReference type="SUPFAM" id="SSF53300">
    <property type="entry name" value="vWA-like"/>
    <property type="match status" value="1"/>
</dbReference>
<dbReference type="AlphaFoldDB" id="A0A1G2PQJ9"/>
<sequence>MIENLLNLFSEKLFIFGFVIVYVLLLAAFLFRRKTGTAIRYSSYQDLKSARSRAKKVTTLVIVLFVSSLVSTALVMVDTESNSSSGGDCVIRSTDRRDTMIVQDISGSMIVMGEPKFELTRSVTLRILGANPNENIGLAFFSTIAFAPIAPTNCHALFESFTDKDFYETQLLKNLSQGTDGSAGLRVAQHLLELSDAKYKRIVFVGDLEDNNVDTFIKTLKEVKASGIEVQLVGIESSSYYYESLMAYGFDILKIENEDDAERIGPLPEDFSSKESFYFSSKLNQKQISIGWFAMAAFISALLLNFYFRRSYEIRRER</sequence>
<feature type="transmembrane region" description="Helical" evidence="1">
    <location>
        <begin position="13"/>
        <end position="31"/>
    </location>
</feature>
<keyword evidence="1" id="KW-1133">Transmembrane helix</keyword>
<feature type="transmembrane region" description="Helical" evidence="1">
    <location>
        <begin position="290"/>
        <end position="308"/>
    </location>
</feature>
<feature type="transmembrane region" description="Helical" evidence="1">
    <location>
        <begin position="57"/>
        <end position="77"/>
    </location>
</feature>
<dbReference type="Gene3D" id="3.40.50.410">
    <property type="entry name" value="von Willebrand factor, type A domain"/>
    <property type="match status" value="1"/>
</dbReference>
<dbReference type="Proteomes" id="UP000176951">
    <property type="component" value="Unassembled WGS sequence"/>
</dbReference>
<keyword evidence="1" id="KW-0812">Transmembrane</keyword>
<evidence type="ECO:0000256" key="1">
    <source>
        <dbReference type="SAM" id="Phobius"/>
    </source>
</evidence>
<proteinExistence type="predicted"/>
<gene>
    <name evidence="3" type="ORF">A3A97_04205</name>
</gene>
<name>A0A1G2PQJ9_9BACT</name>
<evidence type="ECO:0000259" key="2">
    <source>
        <dbReference type="SMART" id="SM00327"/>
    </source>
</evidence>
<accession>A0A1G2PQJ9</accession>
<dbReference type="EMBL" id="MHSW01000032">
    <property type="protein sequence ID" value="OHA50626.1"/>
    <property type="molecule type" value="Genomic_DNA"/>
</dbReference>
<dbReference type="InterPro" id="IPR002035">
    <property type="entry name" value="VWF_A"/>
</dbReference>
<organism evidence="3 4">
    <name type="scientific">Candidatus Terrybacteria bacterium RIFCSPLOWO2_01_FULL_40_23</name>
    <dbReference type="NCBI Taxonomy" id="1802366"/>
    <lineage>
        <taxon>Bacteria</taxon>
        <taxon>Candidatus Terryibacteriota</taxon>
    </lineage>
</organism>
<dbReference type="InterPro" id="IPR036465">
    <property type="entry name" value="vWFA_dom_sf"/>
</dbReference>
<evidence type="ECO:0000313" key="4">
    <source>
        <dbReference type="Proteomes" id="UP000176951"/>
    </source>
</evidence>
<evidence type="ECO:0000313" key="3">
    <source>
        <dbReference type="EMBL" id="OHA50626.1"/>
    </source>
</evidence>
<reference evidence="3 4" key="1">
    <citation type="journal article" date="2016" name="Nat. Commun.">
        <title>Thousands of microbial genomes shed light on interconnected biogeochemical processes in an aquifer system.</title>
        <authorList>
            <person name="Anantharaman K."/>
            <person name="Brown C.T."/>
            <person name="Hug L.A."/>
            <person name="Sharon I."/>
            <person name="Castelle C.J."/>
            <person name="Probst A.J."/>
            <person name="Thomas B.C."/>
            <person name="Singh A."/>
            <person name="Wilkins M.J."/>
            <person name="Karaoz U."/>
            <person name="Brodie E.L."/>
            <person name="Williams K.H."/>
            <person name="Hubbard S.S."/>
            <person name="Banfield J.F."/>
        </authorList>
    </citation>
    <scope>NUCLEOTIDE SEQUENCE [LARGE SCALE GENOMIC DNA]</scope>
</reference>